<dbReference type="InterPro" id="IPR001789">
    <property type="entry name" value="Sig_transdc_resp-reg_receiver"/>
</dbReference>
<dbReference type="GO" id="GO:0000160">
    <property type="term" value="P:phosphorelay signal transduction system"/>
    <property type="evidence" value="ECO:0007669"/>
    <property type="project" value="InterPro"/>
</dbReference>
<sequence length="170" mass="19406">MPVRADTDISTRPTVLFVDDESMLLSSLQRLLRREPFTILLAVSAREAMEIMARTPVDVLVVDLQMPDIDGYELLSRVEVLHPQTVCLVMSAVADKEKVEEVVRHRHVFKFIAKPIHPDVLKRVIRDSVCRRSGGVEPPETIISPEHLMLCKEHLSKTEFTQAFNEKYVC</sequence>
<dbReference type="Gene3D" id="3.40.50.2300">
    <property type="match status" value="1"/>
</dbReference>
<keyword evidence="5" id="KW-1185">Reference proteome</keyword>
<organism evidence="4 5">
    <name type="scientific">Desulfobulbus propionicus (strain ATCC 33891 / DSM 2032 / VKM B-1956 / 1pr3)</name>
    <dbReference type="NCBI Taxonomy" id="577650"/>
    <lineage>
        <taxon>Bacteria</taxon>
        <taxon>Pseudomonadati</taxon>
        <taxon>Thermodesulfobacteriota</taxon>
        <taxon>Desulfobulbia</taxon>
        <taxon>Desulfobulbales</taxon>
        <taxon>Desulfobulbaceae</taxon>
        <taxon>Desulfobulbus</taxon>
    </lineage>
</organism>
<feature type="domain" description="Response regulatory" evidence="3">
    <location>
        <begin position="14"/>
        <end position="129"/>
    </location>
</feature>
<name>A0A7U4DMS0_DESPD</name>
<dbReference type="Proteomes" id="UP000006365">
    <property type="component" value="Chromosome"/>
</dbReference>
<reference evidence="4 5" key="1">
    <citation type="journal article" date="2011" name="Stand. Genomic Sci.">
        <title>Complete genome sequence of Desulfobulbus propionicus type strain (1pr3).</title>
        <authorList>
            <person name="Pagani I."/>
            <person name="Lapidus A."/>
            <person name="Nolan M."/>
            <person name="Lucas S."/>
            <person name="Hammon N."/>
            <person name="Deshpande S."/>
            <person name="Cheng J.F."/>
            <person name="Chertkov O."/>
            <person name="Davenport K."/>
            <person name="Tapia R."/>
            <person name="Han C."/>
            <person name="Goodwin L."/>
            <person name="Pitluck S."/>
            <person name="Liolios K."/>
            <person name="Mavromatis K."/>
            <person name="Ivanova N."/>
            <person name="Mikhailova N."/>
            <person name="Pati A."/>
            <person name="Chen A."/>
            <person name="Palaniappan K."/>
            <person name="Land M."/>
            <person name="Hauser L."/>
            <person name="Chang Y.J."/>
            <person name="Jeffries C.D."/>
            <person name="Detter J.C."/>
            <person name="Brambilla E."/>
            <person name="Kannan K.P."/>
            <person name="Djao O.D."/>
            <person name="Rohde M."/>
            <person name="Pukall R."/>
            <person name="Spring S."/>
            <person name="Goker M."/>
            <person name="Sikorski J."/>
            <person name="Woyke T."/>
            <person name="Bristow J."/>
            <person name="Eisen J.A."/>
            <person name="Markowitz V."/>
            <person name="Hugenholtz P."/>
            <person name="Kyrpides N.C."/>
            <person name="Klenk H.P."/>
        </authorList>
    </citation>
    <scope>NUCLEOTIDE SEQUENCE [LARGE SCALE GENOMIC DNA]</scope>
    <source>
        <strain evidence="5">ATCC 33891 / DSM 2032 / 1pr3</strain>
    </source>
</reference>
<evidence type="ECO:0000259" key="3">
    <source>
        <dbReference type="PROSITE" id="PS50110"/>
    </source>
</evidence>
<dbReference type="PROSITE" id="PS50110">
    <property type="entry name" value="RESPONSE_REGULATORY"/>
    <property type="match status" value="1"/>
</dbReference>
<feature type="modified residue" description="4-aspartylphosphate" evidence="2">
    <location>
        <position position="63"/>
    </location>
</feature>
<gene>
    <name evidence="4" type="ordered locus">Despr_0121</name>
</gene>
<dbReference type="InterPro" id="IPR011006">
    <property type="entry name" value="CheY-like_superfamily"/>
</dbReference>
<dbReference type="InterPro" id="IPR050595">
    <property type="entry name" value="Bact_response_regulator"/>
</dbReference>
<dbReference type="EMBL" id="CP002364">
    <property type="protein sequence ID" value="ADW16312.1"/>
    <property type="molecule type" value="Genomic_DNA"/>
</dbReference>
<evidence type="ECO:0000256" key="1">
    <source>
        <dbReference type="ARBA" id="ARBA00022553"/>
    </source>
</evidence>
<dbReference type="SMART" id="SM00448">
    <property type="entry name" value="REC"/>
    <property type="match status" value="1"/>
</dbReference>
<dbReference type="Pfam" id="PF00072">
    <property type="entry name" value="Response_reg"/>
    <property type="match status" value="1"/>
</dbReference>
<keyword evidence="1 2" id="KW-0597">Phosphoprotein</keyword>
<dbReference type="PANTHER" id="PTHR44591:SF3">
    <property type="entry name" value="RESPONSE REGULATORY DOMAIN-CONTAINING PROTEIN"/>
    <property type="match status" value="1"/>
</dbReference>
<dbReference type="SUPFAM" id="SSF52172">
    <property type="entry name" value="CheY-like"/>
    <property type="match status" value="1"/>
</dbReference>
<accession>A0A7U4DMS0</accession>
<protein>
    <submittedName>
        <fullName evidence="4">Response regulator receiver protein</fullName>
    </submittedName>
</protein>
<dbReference type="PANTHER" id="PTHR44591">
    <property type="entry name" value="STRESS RESPONSE REGULATOR PROTEIN 1"/>
    <property type="match status" value="1"/>
</dbReference>
<evidence type="ECO:0000313" key="4">
    <source>
        <dbReference type="EMBL" id="ADW16312.1"/>
    </source>
</evidence>
<evidence type="ECO:0000256" key="2">
    <source>
        <dbReference type="PROSITE-ProRule" id="PRU00169"/>
    </source>
</evidence>
<dbReference type="KEGG" id="dpr:Despr_0121"/>
<proteinExistence type="predicted"/>
<evidence type="ECO:0000313" key="5">
    <source>
        <dbReference type="Proteomes" id="UP000006365"/>
    </source>
</evidence>
<dbReference type="AlphaFoldDB" id="A0A7U4DMS0"/>